<organism evidence="6 7">
    <name type="scientific">Gossypium raimondii</name>
    <name type="common">Peruvian cotton</name>
    <name type="synonym">Gossypium klotzschianum subsp. raimondii</name>
    <dbReference type="NCBI Taxonomy" id="29730"/>
    <lineage>
        <taxon>Eukaryota</taxon>
        <taxon>Viridiplantae</taxon>
        <taxon>Streptophyta</taxon>
        <taxon>Embryophyta</taxon>
        <taxon>Tracheophyta</taxon>
        <taxon>Spermatophyta</taxon>
        <taxon>Magnoliopsida</taxon>
        <taxon>eudicotyledons</taxon>
        <taxon>Gunneridae</taxon>
        <taxon>Pentapetalae</taxon>
        <taxon>rosids</taxon>
        <taxon>malvids</taxon>
        <taxon>Malvales</taxon>
        <taxon>Malvaceae</taxon>
        <taxon>Malvoideae</taxon>
        <taxon>Gossypium</taxon>
    </lineage>
</organism>
<dbReference type="Gene3D" id="2.40.330.10">
    <property type="entry name" value="DNA-binding pseudobarrel domain"/>
    <property type="match status" value="1"/>
</dbReference>
<dbReference type="SUPFAM" id="SSF101936">
    <property type="entry name" value="DNA-binding pseudobarrel domain"/>
    <property type="match status" value="1"/>
</dbReference>
<keyword evidence="2" id="KW-0805">Transcription regulation</keyword>
<evidence type="ECO:0000256" key="3">
    <source>
        <dbReference type="ARBA" id="ARBA00023125"/>
    </source>
</evidence>
<keyword evidence="7" id="KW-1185">Reference proteome</keyword>
<accession>A0A0D2UN77</accession>
<dbReference type="InterPro" id="IPR015300">
    <property type="entry name" value="DNA-bd_pseudobarrel_sf"/>
</dbReference>
<dbReference type="Proteomes" id="UP000032304">
    <property type="component" value="Chromosome 11"/>
</dbReference>
<evidence type="ECO:0000313" key="6">
    <source>
        <dbReference type="EMBL" id="KJB70149.1"/>
    </source>
</evidence>
<comment type="subcellular location">
    <subcellularLocation>
        <location evidence="1">Nucleus</location>
    </subcellularLocation>
</comment>
<dbReference type="OMA" id="FHANNIV"/>
<protein>
    <recommendedName>
        <fullName evidence="8">TF-B3 domain-containing protein</fullName>
    </recommendedName>
</protein>
<name>A0A0D2UN77_GOSRA</name>
<dbReference type="GO" id="GO:0003677">
    <property type="term" value="F:DNA binding"/>
    <property type="evidence" value="ECO:0007669"/>
    <property type="project" value="UniProtKB-KW"/>
</dbReference>
<evidence type="ECO:0000313" key="7">
    <source>
        <dbReference type="Proteomes" id="UP000032304"/>
    </source>
</evidence>
<keyword evidence="4" id="KW-0804">Transcription</keyword>
<evidence type="ECO:0008006" key="8">
    <source>
        <dbReference type="Google" id="ProtNLM"/>
    </source>
</evidence>
<dbReference type="GO" id="GO:0005634">
    <property type="term" value="C:nucleus"/>
    <property type="evidence" value="ECO:0007669"/>
    <property type="project" value="UniProtKB-SubCell"/>
</dbReference>
<evidence type="ECO:0000256" key="1">
    <source>
        <dbReference type="ARBA" id="ARBA00004123"/>
    </source>
</evidence>
<evidence type="ECO:0000256" key="5">
    <source>
        <dbReference type="ARBA" id="ARBA00023242"/>
    </source>
</evidence>
<dbReference type="EMBL" id="CM001750">
    <property type="protein sequence ID" value="KJB70149.1"/>
    <property type="molecule type" value="Genomic_DNA"/>
</dbReference>
<evidence type="ECO:0000256" key="2">
    <source>
        <dbReference type="ARBA" id="ARBA00023015"/>
    </source>
</evidence>
<evidence type="ECO:0000256" key="4">
    <source>
        <dbReference type="ARBA" id="ARBA00023163"/>
    </source>
</evidence>
<proteinExistence type="predicted"/>
<keyword evidence="3" id="KW-0238">DNA-binding</keyword>
<keyword evidence="5" id="KW-0539">Nucleus</keyword>
<dbReference type="AlphaFoldDB" id="A0A0D2UN77"/>
<sequence length="127" mass="14969">MENQEQGRRTFSKRLTPIEVEKRIILFFYTVVAEFFEFEEGRQFFMDVTDNLGKEWTFAGTFHANNIVENHVSISWAQFSLEKGLKANDEVTFTEKPQGNGPWKKFKVVIKRKIRLFGQDIWGELTV</sequence>
<reference evidence="6 7" key="1">
    <citation type="journal article" date="2012" name="Nature">
        <title>Repeated polyploidization of Gossypium genomes and the evolution of spinnable cotton fibres.</title>
        <authorList>
            <person name="Paterson A.H."/>
            <person name="Wendel J.F."/>
            <person name="Gundlach H."/>
            <person name="Guo H."/>
            <person name="Jenkins J."/>
            <person name="Jin D."/>
            <person name="Llewellyn D."/>
            <person name="Showmaker K.C."/>
            <person name="Shu S."/>
            <person name="Udall J."/>
            <person name="Yoo M.J."/>
            <person name="Byers R."/>
            <person name="Chen W."/>
            <person name="Doron-Faigenboim A."/>
            <person name="Duke M.V."/>
            <person name="Gong L."/>
            <person name="Grimwood J."/>
            <person name="Grover C."/>
            <person name="Grupp K."/>
            <person name="Hu G."/>
            <person name="Lee T.H."/>
            <person name="Li J."/>
            <person name="Lin L."/>
            <person name="Liu T."/>
            <person name="Marler B.S."/>
            <person name="Page J.T."/>
            <person name="Roberts A.W."/>
            <person name="Romanel E."/>
            <person name="Sanders W.S."/>
            <person name="Szadkowski E."/>
            <person name="Tan X."/>
            <person name="Tang H."/>
            <person name="Xu C."/>
            <person name="Wang J."/>
            <person name="Wang Z."/>
            <person name="Zhang D."/>
            <person name="Zhang L."/>
            <person name="Ashrafi H."/>
            <person name="Bedon F."/>
            <person name="Bowers J.E."/>
            <person name="Brubaker C.L."/>
            <person name="Chee P.W."/>
            <person name="Das S."/>
            <person name="Gingle A.R."/>
            <person name="Haigler C.H."/>
            <person name="Harker D."/>
            <person name="Hoffmann L.V."/>
            <person name="Hovav R."/>
            <person name="Jones D.C."/>
            <person name="Lemke C."/>
            <person name="Mansoor S."/>
            <person name="ur Rahman M."/>
            <person name="Rainville L.N."/>
            <person name="Rambani A."/>
            <person name="Reddy U.K."/>
            <person name="Rong J.K."/>
            <person name="Saranga Y."/>
            <person name="Scheffler B.E."/>
            <person name="Scheffler J.A."/>
            <person name="Stelly D.M."/>
            <person name="Triplett B.A."/>
            <person name="Van Deynze A."/>
            <person name="Vaslin M.F."/>
            <person name="Waghmare V.N."/>
            <person name="Walford S.A."/>
            <person name="Wright R.J."/>
            <person name="Zaki E.A."/>
            <person name="Zhang T."/>
            <person name="Dennis E.S."/>
            <person name="Mayer K.F."/>
            <person name="Peterson D.G."/>
            <person name="Rokhsar D.S."/>
            <person name="Wang X."/>
            <person name="Schmutz J."/>
        </authorList>
    </citation>
    <scope>NUCLEOTIDE SEQUENCE [LARGE SCALE GENOMIC DNA]</scope>
</reference>
<gene>
    <name evidence="6" type="ORF">B456_011G060600</name>
</gene>
<dbReference type="Gramene" id="KJB70149">
    <property type="protein sequence ID" value="KJB70149"/>
    <property type="gene ID" value="B456_011G060600"/>
</dbReference>